<sequence length="70" mass="8114">MLDIAGFQRGLERFDSGERARHHAQRRRIDRGQIDIGGQHGPEIGLGQTHHQHRARFGRLHERATLRDEV</sequence>
<reference evidence="3" key="1">
    <citation type="journal article" date="2010" name="Nat. Biotechnol.">
        <title>Draft genome sequence of the oilseed species Ricinus communis.</title>
        <authorList>
            <person name="Chan A.P."/>
            <person name="Crabtree J."/>
            <person name="Zhao Q."/>
            <person name="Lorenzi H."/>
            <person name="Orvis J."/>
            <person name="Puiu D."/>
            <person name="Melake-Berhan A."/>
            <person name="Jones K.M."/>
            <person name="Redman J."/>
            <person name="Chen G."/>
            <person name="Cahoon E.B."/>
            <person name="Gedil M."/>
            <person name="Stanke M."/>
            <person name="Haas B.J."/>
            <person name="Wortman J.R."/>
            <person name="Fraser-Liggett C.M."/>
            <person name="Ravel J."/>
            <person name="Rabinowicz P.D."/>
        </authorList>
    </citation>
    <scope>NUCLEOTIDE SEQUENCE [LARGE SCALE GENOMIC DNA]</scope>
    <source>
        <strain evidence="3">cv. Hale</strain>
    </source>
</reference>
<dbReference type="EMBL" id="EQ987177">
    <property type="protein sequence ID" value="EEF23226.1"/>
    <property type="molecule type" value="Genomic_DNA"/>
</dbReference>
<dbReference type="Proteomes" id="UP000008311">
    <property type="component" value="Unassembled WGS sequence"/>
</dbReference>
<name>B9TLN9_RICCO</name>
<keyword evidence="3" id="KW-1185">Reference proteome</keyword>
<gene>
    <name evidence="2" type="ORF">RCOM_2147410</name>
</gene>
<feature type="compositionally biased region" description="Basic and acidic residues" evidence="1">
    <location>
        <begin position="59"/>
        <end position="70"/>
    </location>
</feature>
<accession>B9TLN9</accession>
<proteinExistence type="predicted"/>
<evidence type="ECO:0000313" key="2">
    <source>
        <dbReference type="EMBL" id="EEF23226.1"/>
    </source>
</evidence>
<dbReference type="AlphaFoldDB" id="B9TLN9"/>
<evidence type="ECO:0000256" key="1">
    <source>
        <dbReference type="SAM" id="MobiDB-lite"/>
    </source>
</evidence>
<feature type="compositionally biased region" description="Basic and acidic residues" evidence="1">
    <location>
        <begin position="10"/>
        <end position="19"/>
    </location>
</feature>
<organism evidence="2 3">
    <name type="scientific">Ricinus communis</name>
    <name type="common">Castor bean</name>
    <dbReference type="NCBI Taxonomy" id="3988"/>
    <lineage>
        <taxon>Eukaryota</taxon>
        <taxon>Viridiplantae</taxon>
        <taxon>Streptophyta</taxon>
        <taxon>Embryophyta</taxon>
        <taxon>Tracheophyta</taxon>
        <taxon>Spermatophyta</taxon>
        <taxon>Magnoliopsida</taxon>
        <taxon>eudicotyledons</taxon>
        <taxon>Gunneridae</taxon>
        <taxon>Pentapetalae</taxon>
        <taxon>rosids</taxon>
        <taxon>fabids</taxon>
        <taxon>Malpighiales</taxon>
        <taxon>Euphorbiaceae</taxon>
        <taxon>Acalyphoideae</taxon>
        <taxon>Acalypheae</taxon>
        <taxon>Ricinus</taxon>
    </lineage>
</organism>
<feature type="region of interest" description="Disordered" evidence="1">
    <location>
        <begin position="1"/>
        <end position="70"/>
    </location>
</feature>
<evidence type="ECO:0000313" key="3">
    <source>
        <dbReference type="Proteomes" id="UP000008311"/>
    </source>
</evidence>
<protein>
    <submittedName>
        <fullName evidence="2">Uncharacterized protein</fullName>
    </submittedName>
</protein>
<dbReference type="InParanoid" id="B9TLN9"/>
<feature type="compositionally biased region" description="Basic residues" evidence="1">
    <location>
        <begin position="20"/>
        <end position="29"/>
    </location>
</feature>